<evidence type="ECO:0000256" key="1">
    <source>
        <dbReference type="SAM" id="SignalP"/>
    </source>
</evidence>
<keyword evidence="1" id="KW-0732">Signal</keyword>
<gene>
    <name evidence="2" type="ORF">N0V91_008183</name>
</gene>
<accession>A0A9W8Z7D2</accession>
<dbReference type="AlphaFoldDB" id="A0A9W8Z7D2"/>
<name>A0A9W8Z7D2_9PLEO</name>
<evidence type="ECO:0000313" key="2">
    <source>
        <dbReference type="EMBL" id="KAJ4401161.1"/>
    </source>
</evidence>
<organism evidence="2 3">
    <name type="scientific">Didymella pomorum</name>
    <dbReference type="NCBI Taxonomy" id="749634"/>
    <lineage>
        <taxon>Eukaryota</taxon>
        <taxon>Fungi</taxon>
        <taxon>Dikarya</taxon>
        <taxon>Ascomycota</taxon>
        <taxon>Pezizomycotina</taxon>
        <taxon>Dothideomycetes</taxon>
        <taxon>Pleosporomycetidae</taxon>
        <taxon>Pleosporales</taxon>
        <taxon>Pleosporineae</taxon>
        <taxon>Didymellaceae</taxon>
        <taxon>Didymella</taxon>
    </lineage>
</organism>
<comment type="caution">
    <text evidence="2">The sequence shown here is derived from an EMBL/GenBank/DDBJ whole genome shotgun (WGS) entry which is preliminary data.</text>
</comment>
<proteinExistence type="predicted"/>
<protein>
    <submittedName>
        <fullName evidence="2">Uncharacterized protein</fullName>
    </submittedName>
</protein>
<dbReference type="Proteomes" id="UP001140510">
    <property type="component" value="Unassembled WGS sequence"/>
</dbReference>
<sequence length="163" mass="17932">MLSSTLLLILSTLTLTPTSHSAALAPRECYISGERWDTHSGDRDVRGDANEALEDLCVPSKLSGVYTPGQTKTACVHLTYLKCAEFSITLHGDIWPRNFTMPDEHCKRGLRTEIYGCDRGGHKEHHNSNPVDVSPTWTLRADPGEGACQKSPSGEDTVCRTVY</sequence>
<dbReference type="EMBL" id="JAPEVA010000078">
    <property type="protein sequence ID" value="KAJ4401161.1"/>
    <property type="molecule type" value="Genomic_DNA"/>
</dbReference>
<evidence type="ECO:0000313" key="3">
    <source>
        <dbReference type="Proteomes" id="UP001140510"/>
    </source>
</evidence>
<feature type="chain" id="PRO_5040750327" evidence="1">
    <location>
        <begin position="22"/>
        <end position="163"/>
    </location>
</feature>
<keyword evidence="3" id="KW-1185">Reference proteome</keyword>
<dbReference type="OrthoDB" id="4825549at2759"/>
<reference evidence="2" key="1">
    <citation type="submission" date="2022-10" db="EMBL/GenBank/DDBJ databases">
        <title>Tapping the CABI collections for fungal endophytes: first genome assemblies for Collariella, Neodidymelliopsis, Ascochyta clinopodiicola, Didymella pomorum, Didymosphaeria variabile, Neocosmospora piperis and Neocucurbitaria cava.</title>
        <authorList>
            <person name="Hill R."/>
        </authorList>
    </citation>
    <scope>NUCLEOTIDE SEQUENCE</scope>
    <source>
        <strain evidence="2">IMI 355091</strain>
    </source>
</reference>
<feature type="signal peptide" evidence="1">
    <location>
        <begin position="1"/>
        <end position="21"/>
    </location>
</feature>